<accession>A0A1V4J4I6</accession>
<dbReference type="EMBL" id="LSYS01009367">
    <property type="protein sequence ID" value="OPJ67131.1"/>
    <property type="molecule type" value="Genomic_DNA"/>
</dbReference>
<proteinExistence type="predicted"/>
<keyword evidence="2" id="KW-1185">Reference proteome</keyword>
<dbReference type="Proteomes" id="UP000190648">
    <property type="component" value="Unassembled WGS sequence"/>
</dbReference>
<protein>
    <submittedName>
        <fullName evidence="1">Uncharacterized protein</fullName>
    </submittedName>
</protein>
<reference evidence="1 2" key="1">
    <citation type="submission" date="2016-02" db="EMBL/GenBank/DDBJ databases">
        <title>Band-tailed pigeon sequencing and assembly.</title>
        <authorList>
            <person name="Soares A.E."/>
            <person name="Novak B.J."/>
            <person name="Rice E.S."/>
            <person name="O'Connell B."/>
            <person name="Chang D."/>
            <person name="Weber S."/>
            <person name="Shapiro B."/>
        </authorList>
    </citation>
    <scope>NUCLEOTIDE SEQUENCE [LARGE SCALE GENOMIC DNA]</scope>
    <source>
        <strain evidence="1">BTP2013</strain>
        <tissue evidence="1">Blood</tissue>
    </source>
</reference>
<sequence>MSLESFCTRCSLNTGPAGLDLTEGESAFPNVSGSSLVISEQPQTLHGHPACGASVMPPAFAVSCGSETSKWHF</sequence>
<evidence type="ECO:0000313" key="2">
    <source>
        <dbReference type="Proteomes" id="UP000190648"/>
    </source>
</evidence>
<organism evidence="1 2">
    <name type="scientific">Patagioenas fasciata monilis</name>
    <dbReference type="NCBI Taxonomy" id="372326"/>
    <lineage>
        <taxon>Eukaryota</taxon>
        <taxon>Metazoa</taxon>
        <taxon>Chordata</taxon>
        <taxon>Craniata</taxon>
        <taxon>Vertebrata</taxon>
        <taxon>Euteleostomi</taxon>
        <taxon>Archelosauria</taxon>
        <taxon>Archosauria</taxon>
        <taxon>Dinosauria</taxon>
        <taxon>Saurischia</taxon>
        <taxon>Theropoda</taxon>
        <taxon>Coelurosauria</taxon>
        <taxon>Aves</taxon>
        <taxon>Neognathae</taxon>
        <taxon>Neoaves</taxon>
        <taxon>Columbimorphae</taxon>
        <taxon>Columbiformes</taxon>
        <taxon>Columbidae</taxon>
        <taxon>Patagioenas</taxon>
    </lineage>
</organism>
<evidence type="ECO:0000313" key="1">
    <source>
        <dbReference type="EMBL" id="OPJ67131.1"/>
    </source>
</evidence>
<comment type="caution">
    <text evidence="1">The sequence shown here is derived from an EMBL/GenBank/DDBJ whole genome shotgun (WGS) entry which is preliminary data.</text>
</comment>
<name>A0A1V4J4I6_PATFA</name>
<dbReference type="AlphaFoldDB" id="A0A1V4J4I6"/>
<gene>
    <name evidence="1" type="ORF">AV530_017039</name>
</gene>